<organism evidence="7 8">
    <name type="scientific">Chara braunii</name>
    <name type="common">Braun's stonewort</name>
    <dbReference type="NCBI Taxonomy" id="69332"/>
    <lineage>
        <taxon>Eukaryota</taxon>
        <taxon>Viridiplantae</taxon>
        <taxon>Streptophyta</taxon>
        <taxon>Charophyceae</taxon>
        <taxon>Charales</taxon>
        <taxon>Characeae</taxon>
        <taxon>Chara</taxon>
    </lineage>
</organism>
<evidence type="ECO:0000313" key="7">
    <source>
        <dbReference type="EMBL" id="GBG76718.1"/>
    </source>
</evidence>
<dbReference type="InterPro" id="IPR033658">
    <property type="entry name" value="GRX_PICOT-like"/>
</dbReference>
<evidence type="ECO:0000256" key="2">
    <source>
        <dbReference type="ARBA" id="ARBA00022723"/>
    </source>
</evidence>
<sequence>MASSAGAACAAGGPFATVQTRRTSATTGCSLDGDSSSRCFLAVTRASCRTLWQSSVSRCETCPGLATSSGRSGGVTFASAAAVCRFRSPTAAFSLSFSRRLCSYSNGDDYDNEEDDRMHGRRLYKKKTVFLSDGISTTVGRRVGSGRKKVLGEGGKLSDKIPPAPGVYAIYDKNGALQYVGLSRKVSFSLANHAARLPDLVATVKIAIVDGPDRDALQAGWKSWVEEHVSAGGAVPPGNMQGNNTWKESSRRPPKADLRLTPGAHVPLTVPMETLIGAAIKGTPVIAFIKGTRSSPQCGFSHRVLMALNKEGVDYETVNVLDEEFNPGVREAIKAYSKWPTIPQVFINGELIGGADLLEESVEKGEFKQLLAAIKK</sequence>
<evidence type="ECO:0000256" key="4">
    <source>
        <dbReference type="ARBA" id="ARBA00023014"/>
    </source>
</evidence>
<keyword evidence="4" id="KW-0411">Iron-sulfur</keyword>
<evidence type="ECO:0000256" key="5">
    <source>
        <dbReference type="SAM" id="MobiDB-lite"/>
    </source>
</evidence>
<dbReference type="Gramene" id="GBG76718">
    <property type="protein sequence ID" value="GBG76718"/>
    <property type="gene ID" value="CBR_g22937"/>
</dbReference>
<comment type="similarity">
    <text evidence="1">Belongs to the glutaredoxin family. CGFS subfamily.</text>
</comment>
<dbReference type="Gene3D" id="3.40.30.10">
    <property type="entry name" value="Glutaredoxin"/>
    <property type="match status" value="1"/>
</dbReference>
<dbReference type="GO" id="GO:0005759">
    <property type="term" value="C:mitochondrial matrix"/>
    <property type="evidence" value="ECO:0007669"/>
    <property type="project" value="TreeGrafter"/>
</dbReference>
<protein>
    <recommendedName>
        <fullName evidence="6">Glutaredoxin domain-containing protein</fullName>
    </recommendedName>
</protein>
<comment type="caution">
    <text evidence="7">The sequence shown here is derived from an EMBL/GenBank/DDBJ whole genome shotgun (WGS) entry which is preliminary data.</text>
</comment>
<dbReference type="EMBL" id="BFEA01000251">
    <property type="protein sequence ID" value="GBG76718.1"/>
    <property type="molecule type" value="Genomic_DNA"/>
</dbReference>
<dbReference type="InterPro" id="IPR036249">
    <property type="entry name" value="Thioredoxin-like_sf"/>
</dbReference>
<reference evidence="7 8" key="1">
    <citation type="journal article" date="2018" name="Cell">
        <title>The Chara Genome: Secondary Complexity and Implications for Plant Terrestrialization.</title>
        <authorList>
            <person name="Nishiyama T."/>
            <person name="Sakayama H."/>
            <person name="Vries J.D."/>
            <person name="Buschmann H."/>
            <person name="Saint-Marcoux D."/>
            <person name="Ullrich K.K."/>
            <person name="Haas F.B."/>
            <person name="Vanderstraeten L."/>
            <person name="Becker D."/>
            <person name="Lang D."/>
            <person name="Vosolsobe S."/>
            <person name="Rombauts S."/>
            <person name="Wilhelmsson P.K.I."/>
            <person name="Janitza P."/>
            <person name="Kern R."/>
            <person name="Heyl A."/>
            <person name="Rumpler F."/>
            <person name="Villalobos L.I.A.C."/>
            <person name="Clay J.M."/>
            <person name="Skokan R."/>
            <person name="Toyoda A."/>
            <person name="Suzuki Y."/>
            <person name="Kagoshima H."/>
            <person name="Schijlen E."/>
            <person name="Tajeshwar N."/>
            <person name="Catarino B."/>
            <person name="Hetherington A.J."/>
            <person name="Saltykova A."/>
            <person name="Bonnot C."/>
            <person name="Breuninger H."/>
            <person name="Symeonidi A."/>
            <person name="Radhakrishnan G.V."/>
            <person name="Van Nieuwerburgh F."/>
            <person name="Deforce D."/>
            <person name="Chang C."/>
            <person name="Karol K.G."/>
            <person name="Hedrich R."/>
            <person name="Ulvskov P."/>
            <person name="Glockner G."/>
            <person name="Delwiche C.F."/>
            <person name="Petrasek J."/>
            <person name="Van de Peer Y."/>
            <person name="Friml J."/>
            <person name="Beilby M."/>
            <person name="Dolan L."/>
            <person name="Kohara Y."/>
            <person name="Sugano S."/>
            <person name="Fujiyama A."/>
            <person name="Delaux P.-M."/>
            <person name="Quint M."/>
            <person name="TheiBen G."/>
            <person name="Hagemann M."/>
            <person name="Harholt J."/>
            <person name="Dunand C."/>
            <person name="Zachgo S."/>
            <person name="Langdale J."/>
            <person name="Maumus F."/>
            <person name="Straeten D.V.D."/>
            <person name="Gould S.B."/>
            <person name="Rensing S.A."/>
        </authorList>
    </citation>
    <scope>NUCLEOTIDE SEQUENCE [LARGE SCALE GENOMIC DNA]</scope>
    <source>
        <strain evidence="7 8">S276</strain>
    </source>
</reference>
<dbReference type="PANTHER" id="PTHR10293">
    <property type="entry name" value="GLUTAREDOXIN FAMILY MEMBER"/>
    <property type="match status" value="1"/>
</dbReference>
<keyword evidence="8" id="KW-1185">Reference proteome</keyword>
<dbReference type="PROSITE" id="PS51354">
    <property type="entry name" value="GLUTAREDOXIN_2"/>
    <property type="match status" value="1"/>
</dbReference>
<feature type="region of interest" description="Disordered" evidence="5">
    <location>
        <begin position="231"/>
        <end position="255"/>
    </location>
</feature>
<dbReference type="OrthoDB" id="415696at2759"/>
<dbReference type="STRING" id="69332.A0A388L387"/>
<dbReference type="GO" id="GO:0046872">
    <property type="term" value="F:metal ion binding"/>
    <property type="evidence" value="ECO:0007669"/>
    <property type="project" value="UniProtKB-KW"/>
</dbReference>
<proteinExistence type="inferred from homology"/>
<dbReference type="PANTHER" id="PTHR10293:SF45">
    <property type="entry name" value="BIFUNCTIONAL MONOTHIOL GLUTAREDOXIN-S16, CHLOROPLASTIC"/>
    <property type="match status" value="1"/>
</dbReference>
<keyword evidence="2" id="KW-0479">Metal-binding</keyword>
<feature type="domain" description="Glutaredoxin" evidence="6">
    <location>
        <begin position="290"/>
        <end position="352"/>
    </location>
</feature>
<evidence type="ECO:0000256" key="3">
    <source>
        <dbReference type="ARBA" id="ARBA00023004"/>
    </source>
</evidence>
<accession>A0A388L387</accession>
<dbReference type="AlphaFoldDB" id="A0A388L387"/>
<dbReference type="GO" id="GO:0051536">
    <property type="term" value="F:iron-sulfur cluster binding"/>
    <property type="evidence" value="ECO:0007669"/>
    <property type="project" value="UniProtKB-KW"/>
</dbReference>
<evidence type="ECO:0000256" key="1">
    <source>
        <dbReference type="ARBA" id="ARBA00008983"/>
    </source>
</evidence>
<keyword evidence="3" id="KW-0408">Iron</keyword>
<dbReference type="SUPFAM" id="SSF52833">
    <property type="entry name" value="Thioredoxin-like"/>
    <property type="match status" value="1"/>
</dbReference>
<dbReference type="Proteomes" id="UP000265515">
    <property type="component" value="Unassembled WGS sequence"/>
</dbReference>
<name>A0A388L387_CHABU</name>
<dbReference type="InterPro" id="IPR004480">
    <property type="entry name" value="Monothiol_GRX-rel"/>
</dbReference>
<dbReference type="CDD" id="cd03028">
    <property type="entry name" value="GRX_PICOT_like"/>
    <property type="match status" value="1"/>
</dbReference>
<gene>
    <name evidence="7" type="ORF">CBR_g22937</name>
</gene>
<evidence type="ECO:0000259" key="6">
    <source>
        <dbReference type="Pfam" id="PF00462"/>
    </source>
</evidence>
<evidence type="ECO:0000313" key="8">
    <source>
        <dbReference type="Proteomes" id="UP000265515"/>
    </source>
</evidence>
<dbReference type="Pfam" id="PF00462">
    <property type="entry name" value="Glutaredoxin"/>
    <property type="match status" value="1"/>
</dbReference>
<dbReference type="InterPro" id="IPR002109">
    <property type="entry name" value="Glutaredoxin"/>
</dbReference>